<dbReference type="GO" id="GO:0005829">
    <property type="term" value="C:cytosol"/>
    <property type="evidence" value="ECO:0007669"/>
    <property type="project" value="TreeGrafter"/>
</dbReference>
<dbReference type="InterPro" id="IPR036735">
    <property type="entry name" value="NGN_dom_sf"/>
</dbReference>
<comment type="caution">
    <text evidence="5">The sequence shown here is derived from an EMBL/GenBank/DDBJ whole genome shotgun (WGS) entry which is preliminary data.</text>
</comment>
<reference evidence="5 6" key="1">
    <citation type="submission" date="2020-02" db="EMBL/GenBank/DDBJ databases">
        <authorList>
            <person name="Zhang X.-Y."/>
        </authorList>
    </citation>
    <scope>NUCLEOTIDE SEQUENCE [LARGE SCALE GENOMIC DNA]</scope>
    <source>
        <strain evidence="5 6">C33</strain>
    </source>
</reference>
<dbReference type="GO" id="GO:0006354">
    <property type="term" value="P:DNA-templated transcription elongation"/>
    <property type="evidence" value="ECO:0007669"/>
    <property type="project" value="InterPro"/>
</dbReference>
<dbReference type="InterPro" id="IPR043425">
    <property type="entry name" value="NusG-like"/>
</dbReference>
<dbReference type="PANTHER" id="PTHR30265:SF7">
    <property type="entry name" value="TRANSCRIPTION ANTITERMINATION PROTEIN RFAH"/>
    <property type="match status" value="1"/>
</dbReference>
<evidence type="ECO:0000256" key="2">
    <source>
        <dbReference type="ARBA" id="ARBA00023015"/>
    </source>
</evidence>
<accession>A0A845V8Z1</accession>
<proteinExistence type="predicted"/>
<gene>
    <name evidence="5" type="ORF">G3I74_11705</name>
</gene>
<dbReference type="Pfam" id="PF02357">
    <property type="entry name" value="NusG"/>
    <property type="match status" value="1"/>
</dbReference>
<organism evidence="5 6">
    <name type="scientific">Wenzhouxiangella limi</name>
    <dbReference type="NCBI Taxonomy" id="2707351"/>
    <lineage>
        <taxon>Bacteria</taxon>
        <taxon>Pseudomonadati</taxon>
        <taxon>Pseudomonadota</taxon>
        <taxon>Gammaproteobacteria</taxon>
        <taxon>Chromatiales</taxon>
        <taxon>Wenzhouxiangellaceae</taxon>
        <taxon>Wenzhouxiangella</taxon>
    </lineage>
</organism>
<evidence type="ECO:0000256" key="1">
    <source>
        <dbReference type="ARBA" id="ARBA00022814"/>
    </source>
</evidence>
<evidence type="ECO:0000313" key="6">
    <source>
        <dbReference type="Proteomes" id="UP000484885"/>
    </source>
</evidence>
<dbReference type="AlphaFoldDB" id="A0A845V8Z1"/>
<dbReference type="EMBL" id="JAAGSC010000042">
    <property type="protein sequence ID" value="NDY96395.1"/>
    <property type="molecule type" value="Genomic_DNA"/>
</dbReference>
<keyword evidence="1" id="KW-0889">Transcription antitermination</keyword>
<keyword evidence="3" id="KW-0804">Transcription</keyword>
<evidence type="ECO:0000259" key="4">
    <source>
        <dbReference type="SMART" id="SM00738"/>
    </source>
</evidence>
<protein>
    <submittedName>
        <fullName evidence="5">Transcription/translation regulatory transformer protein RfaH</fullName>
    </submittedName>
</protein>
<dbReference type="SMART" id="SM00738">
    <property type="entry name" value="NGN"/>
    <property type="match status" value="1"/>
</dbReference>
<sequence>MDPEQPSGSLRWHAVFCKPRQDARAEIHLRNQGFETFRPRTRERRTRNGQRRVIVESMFPRYLFVQLAAGGQDWGPIRSTRGAVGLVRHGQEAAVVPQSVIRELRRRCDDDDIVQLAGSIDYQPDEAVEIIDGPCAGYRGLFQARTGAERVAVLLTLLNHQRRVEVAETAIRRA</sequence>
<dbReference type="CDD" id="cd09892">
    <property type="entry name" value="NGN_SP_RfaH"/>
    <property type="match status" value="1"/>
</dbReference>
<dbReference type="SUPFAM" id="SSF82679">
    <property type="entry name" value="N-utilization substance G protein NusG, N-terminal domain"/>
    <property type="match status" value="1"/>
</dbReference>
<dbReference type="InterPro" id="IPR006645">
    <property type="entry name" value="NGN-like_dom"/>
</dbReference>
<dbReference type="GO" id="GO:0031564">
    <property type="term" value="P:transcription antitermination"/>
    <property type="evidence" value="ECO:0007669"/>
    <property type="project" value="UniProtKB-KW"/>
</dbReference>
<dbReference type="Gene3D" id="3.30.70.940">
    <property type="entry name" value="NusG, N-terminal domain"/>
    <property type="match status" value="1"/>
</dbReference>
<keyword evidence="2" id="KW-0805">Transcription regulation</keyword>
<dbReference type="Proteomes" id="UP000484885">
    <property type="component" value="Unassembled WGS sequence"/>
</dbReference>
<name>A0A845V8Z1_9GAMM</name>
<evidence type="ECO:0000313" key="5">
    <source>
        <dbReference type="EMBL" id="NDY96395.1"/>
    </source>
</evidence>
<keyword evidence="6" id="KW-1185">Reference proteome</keyword>
<evidence type="ECO:0000256" key="3">
    <source>
        <dbReference type="ARBA" id="ARBA00023163"/>
    </source>
</evidence>
<feature type="domain" description="NusG-like N-terminal" evidence="4">
    <location>
        <begin position="9"/>
        <end position="108"/>
    </location>
</feature>
<dbReference type="PANTHER" id="PTHR30265">
    <property type="entry name" value="RHO-INTERACTING TRANSCRIPTION TERMINATION FACTOR NUSG"/>
    <property type="match status" value="1"/>
</dbReference>